<organism evidence="3 5">
    <name type="scientific">Candidatus Chlorohelix allophototropha</name>
    <dbReference type="NCBI Taxonomy" id="3003348"/>
    <lineage>
        <taxon>Bacteria</taxon>
        <taxon>Bacillati</taxon>
        <taxon>Chloroflexota</taxon>
        <taxon>Chloroflexia</taxon>
        <taxon>Candidatus Chloroheliales</taxon>
        <taxon>Candidatus Chloroheliaceae</taxon>
        <taxon>Candidatus Chlorohelix</taxon>
    </lineage>
</organism>
<accession>A0A8T7LZM3</accession>
<dbReference type="Proteomes" id="UP001431572">
    <property type="component" value="Chromosome 1"/>
</dbReference>
<name>A0A8T7LZM3_9CHLR</name>
<dbReference type="PANTHER" id="PTHR42760:SF115">
    <property type="entry name" value="3-OXOACYL-[ACYL-CARRIER-PROTEIN] REDUCTASE FABG"/>
    <property type="match status" value="1"/>
</dbReference>
<dbReference type="InterPro" id="IPR020904">
    <property type="entry name" value="Sc_DH/Rdtase_CS"/>
</dbReference>
<dbReference type="SUPFAM" id="SSF51735">
    <property type="entry name" value="NAD(P)-binding Rossmann-fold domains"/>
    <property type="match status" value="1"/>
</dbReference>
<dbReference type="Gene3D" id="3.40.50.720">
    <property type="entry name" value="NAD(P)-binding Rossmann-like Domain"/>
    <property type="match status" value="1"/>
</dbReference>
<dbReference type="Pfam" id="PF13561">
    <property type="entry name" value="adh_short_C2"/>
    <property type="match status" value="1"/>
</dbReference>
<dbReference type="PROSITE" id="PS00061">
    <property type="entry name" value="ADH_SHORT"/>
    <property type="match status" value="1"/>
</dbReference>
<dbReference type="RefSeq" id="WP_341468803.1">
    <property type="nucleotide sequence ID" value="NZ_CP128399.1"/>
</dbReference>
<reference evidence="4" key="2">
    <citation type="journal article" date="2024" name="Nature">
        <title>Anoxygenic phototroph of the Chloroflexota uses a type I reaction centre.</title>
        <authorList>
            <person name="Tsuji J.M."/>
            <person name="Shaw N.A."/>
            <person name="Nagashima S."/>
            <person name="Venkiteswaran J.J."/>
            <person name="Schiff S.L."/>
            <person name="Watanabe T."/>
            <person name="Fukui M."/>
            <person name="Hanada S."/>
            <person name="Tank M."/>
            <person name="Neufeld J.D."/>
        </authorList>
    </citation>
    <scope>NUCLEOTIDE SEQUENCE</scope>
    <source>
        <strain evidence="4">L227-S17</strain>
    </source>
</reference>
<evidence type="ECO:0000313" key="3">
    <source>
        <dbReference type="EMBL" id="NWJ45029.1"/>
    </source>
</evidence>
<protein>
    <submittedName>
        <fullName evidence="3">SDR family oxidoreductase</fullName>
    </submittedName>
</protein>
<evidence type="ECO:0000313" key="4">
    <source>
        <dbReference type="EMBL" id="WJW66910.1"/>
    </source>
</evidence>
<dbReference type="PANTHER" id="PTHR42760">
    <property type="entry name" value="SHORT-CHAIN DEHYDROGENASES/REDUCTASES FAMILY MEMBER"/>
    <property type="match status" value="1"/>
</dbReference>
<evidence type="ECO:0000313" key="5">
    <source>
        <dbReference type="Proteomes" id="UP000521676"/>
    </source>
</evidence>
<dbReference type="GO" id="GO:0016616">
    <property type="term" value="F:oxidoreductase activity, acting on the CH-OH group of donors, NAD or NADP as acceptor"/>
    <property type="evidence" value="ECO:0007669"/>
    <property type="project" value="TreeGrafter"/>
</dbReference>
<evidence type="ECO:0000313" key="6">
    <source>
        <dbReference type="Proteomes" id="UP001431572"/>
    </source>
</evidence>
<dbReference type="FunFam" id="3.40.50.720:FF:000084">
    <property type="entry name" value="Short-chain dehydrogenase reductase"/>
    <property type="match status" value="1"/>
</dbReference>
<dbReference type="EMBL" id="CP128399">
    <property type="protein sequence ID" value="WJW66910.1"/>
    <property type="molecule type" value="Genomic_DNA"/>
</dbReference>
<reference evidence="3 5" key="1">
    <citation type="submission" date="2020-06" db="EMBL/GenBank/DDBJ databases">
        <title>Anoxygenic phototrophic Chloroflexota member uses a Type I reaction center.</title>
        <authorList>
            <person name="Tsuji J.M."/>
            <person name="Shaw N.A."/>
            <person name="Nagashima S."/>
            <person name="Venkiteswaran J."/>
            <person name="Schiff S.L."/>
            <person name="Hanada S."/>
            <person name="Tank M."/>
            <person name="Neufeld J.D."/>
        </authorList>
    </citation>
    <scope>NUCLEOTIDE SEQUENCE [LARGE SCALE GENOMIC DNA]</scope>
    <source>
        <strain evidence="3">L227-S17</strain>
    </source>
</reference>
<keyword evidence="6" id="KW-1185">Reference proteome</keyword>
<keyword evidence="2" id="KW-0560">Oxidoreductase</keyword>
<evidence type="ECO:0000256" key="2">
    <source>
        <dbReference type="ARBA" id="ARBA00023002"/>
    </source>
</evidence>
<dbReference type="EMBL" id="JACATZ010000001">
    <property type="protein sequence ID" value="NWJ45029.1"/>
    <property type="molecule type" value="Genomic_DNA"/>
</dbReference>
<comment type="similarity">
    <text evidence="1">Belongs to the short-chain dehydrogenases/reductases (SDR) family.</text>
</comment>
<dbReference type="Proteomes" id="UP000521676">
    <property type="component" value="Unassembled WGS sequence"/>
</dbReference>
<sequence>MGYDYKGKVVVVTGGSGALGGAVVQAYAEAGAQVLVANRSIPNNSGSIENVTYFKLDVLNEESVRHFFDEVTQKYGVPDALVNVVGGYKAGDPVSKLTLADLQEQFDLNLKSAFLITKYAVQTMEQKGGSIVHASSRAAVDRGKNSFAYSMSKQGVLRLVEATAAELKGKSLTINAIMPSIIDTPANRSAMPEADTTKWPKPEQIARVVMFLTSPDAELINGAAIPVYGKA</sequence>
<dbReference type="InterPro" id="IPR002347">
    <property type="entry name" value="SDR_fam"/>
</dbReference>
<dbReference type="AlphaFoldDB" id="A0A8T7LZM3"/>
<evidence type="ECO:0000256" key="1">
    <source>
        <dbReference type="ARBA" id="ARBA00006484"/>
    </source>
</evidence>
<dbReference type="PRINTS" id="PR00081">
    <property type="entry name" value="GDHRDH"/>
</dbReference>
<dbReference type="InterPro" id="IPR036291">
    <property type="entry name" value="NAD(P)-bd_dom_sf"/>
</dbReference>
<gene>
    <name evidence="3" type="ORF">HXX08_04035</name>
    <name evidence="4" type="ORF">OZ401_000155</name>
</gene>
<proteinExistence type="inferred from homology"/>